<protein>
    <submittedName>
        <fullName evidence="2">Putative secreted protein</fullName>
    </submittedName>
</protein>
<dbReference type="EMBL" id="GBBM01007832">
    <property type="protein sequence ID" value="JAC27586.1"/>
    <property type="molecule type" value="mRNA"/>
</dbReference>
<dbReference type="AlphaFoldDB" id="A0A023G0C2"/>
<evidence type="ECO:0000256" key="1">
    <source>
        <dbReference type="SAM" id="Phobius"/>
    </source>
</evidence>
<evidence type="ECO:0000313" key="2">
    <source>
        <dbReference type="EMBL" id="JAC27586.1"/>
    </source>
</evidence>
<keyword evidence="1" id="KW-0812">Transmembrane</keyword>
<keyword evidence="1" id="KW-0472">Membrane</keyword>
<proteinExistence type="evidence at transcript level"/>
<keyword evidence="1" id="KW-1133">Transmembrane helix</keyword>
<feature type="transmembrane region" description="Helical" evidence="1">
    <location>
        <begin position="6"/>
        <end position="31"/>
    </location>
</feature>
<accession>A0A023G0C2</accession>
<reference evidence="2" key="1">
    <citation type="submission" date="2014-03" db="EMBL/GenBank/DDBJ databases">
        <title>The sialotranscriptome of Amblyomma triste, Amblyomma parvum and Amblyomma cajennense ticks, uncovered by 454-based RNA-seq.</title>
        <authorList>
            <person name="Garcia G.R."/>
            <person name="Gardinassi L.G."/>
            <person name="Ribeiro J.M."/>
            <person name="Anatriello E."/>
            <person name="Ferreira B.R."/>
            <person name="Moreira H.N."/>
            <person name="Mafra C."/>
            <person name="Olegario M.M."/>
            <person name="Szabo P.J."/>
            <person name="Miranda-Santos I.K."/>
            <person name="Maruyama S.R."/>
        </authorList>
    </citation>
    <scope>NUCLEOTIDE SEQUENCE</scope>
    <source>
        <strain evidence="2">Mato Grasso do Sul</strain>
        <tissue evidence="2">Salivary glands</tissue>
    </source>
</reference>
<name>A0A023G0C2_AMBTT</name>
<sequence length="98" mass="10965">MTVVNTILFLFASIAFTCFQCAVFALANILAYKNVIKPFIPAHQSNLCIYTPEGSHWGLSITSTKMDINLFIPMYTLQTVRRRYNLCAMCSFIACGAV</sequence>
<organism evidence="2">
    <name type="scientific">Amblyomma triste</name>
    <name type="common">Neotropical tick</name>
    <dbReference type="NCBI Taxonomy" id="251400"/>
    <lineage>
        <taxon>Eukaryota</taxon>
        <taxon>Metazoa</taxon>
        <taxon>Ecdysozoa</taxon>
        <taxon>Arthropoda</taxon>
        <taxon>Chelicerata</taxon>
        <taxon>Arachnida</taxon>
        <taxon>Acari</taxon>
        <taxon>Parasitiformes</taxon>
        <taxon>Ixodida</taxon>
        <taxon>Ixodoidea</taxon>
        <taxon>Ixodidae</taxon>
        <taxon>Amblyomminae</taxon>
        <taxon>Amblyomma</taxon>
    </lineage>
</organism>